<protein>
    <submittedName>
        <fullName evidence="1">Uncharacterized protein</fullName>
    </submittedName>
</protein>
<proteinExistence type="predicted"/>
<sequence length="455" mass="51011">MADNNNTTLTIVMYPWFAMGHLTAYLHLSNKIAQKGHTIYFFIPKKTQSKLEQFNLHPNLIKFKPIIVPKIEGLPPDSETSSDVPFPLHPLLRLAMDLTRPTIADFLQEIKPHFVFFDFCHWMPSVTRPWGIKSMHLFVISPATAAYVFREGTVNDADLLKAPAGFPSSRIKLRTHEARGLNFVANCKESDGKMTFMQRIVTSTVECDAIGFKACKEMEGSYCQFLENKFKKPVILAGPVLPESPTSSLDEKWRNWLDLFKANTVIFCAFGSECKLQKEQFQELLLGLELTGFPFLVALKPPVGVLVIEEALPEGFVERTKGRCVVEGGWVQQQLILGHPSVGCFVTHCGSGSLSEALVSECQIVLLPNIGDQVINARLMGEELRVGVEVEKGDEDGLFTMNGVCEAIKMVMDEGSEIGKEVRANHTKWREFLLSDGVESCYMDDFLHQLRGLLH</sequence>
<dbReference type="EMBL" id="CM044706">
    <property type="protein sequence ID" value="KAI5657214.1"/>
    <property type="molecule type" value="Genomic_DNA"/>
</dbReference>
<dbReference type="Proteomes" id="UP001060085">
    <property type="component" value="Linkage Group LG06"/>
</dbReference>
<organism evidence="1 2">
    <name type="scientific">Catharanthus roseus</name>
    <name type="common">Madagascar periwinkle</name>
    <name type="synonym">Vinca rosea</name>
    <dbReference type="NCBI Taxonomy" id="4058"/>
    <lineage>
        <taxon>Eukaryota</taxon>
        <taxon>Viridiplantae</taxon>
        <taxon>Streptophyta</taxon>
        <taxon>Embryophyta</taxon>
        <taxon>Tracheophyta</taxon>
        <taxon>Spermatophyta</taxon>
        <taxon>Magnoliopsida</taxon>
        <taxon>eudicotyledons</taxon>
        <taxon>Gunneridae</taxon>
        <taxon>Pentapetalae</taxon>
        <taxon>asterids</taxon>
        <taxon>lamiids</taxon>
        <taxon>Gentianales</taxon>
        <taxon>Apocynaceae</taxon>
        <taxon>Rauvolfioideae</taxon>
        <taxon>Vinceae</taxon>
        <taxon>Catharanthinae</taxon>
        <taxon>Catharanthus</taxon>
    </lineage>
</organism>
<gene>
    <name evidence="1" type="ORF">M9H77_26007</name>
</gene>
<name>A0ACC0A9B8_CATRO</name>
<keyword evidence="2" id="KW-1185">Reference proteome</keyword>
<accession>A0ACC0A9B8</accession>
<evidence type="ECO:0000313" key="1">
    <source>
        <dbReference type="EMBL" id="KAI5657214.1"/>
    </source>
</evidence>
<comment type="caution">
    <text evidence="1">The sequence shown here is derived from an EMBL/GenBank/DDBJ whole genome shotgun (WGS) entry which is preliminary data.</text>
</comment>
<reference evidence="2" key="1">
    <citation type="journal article" date="2023" name="Nat. Plants">
        <title>Single-cell RNA sequencing provides a high-resolution roadmap for understanding the multicellular compartmentation of specialized metabolism.</title>
        <authorList>
            <person name="Sun S."/>
            <person name="Shen X."/>
            <person name="Li Y."/>
            <person name="Li Y."/>
            <person name="Wang S."/>
            <person name="Li R."/>
            <person name="Zhang H."/>
            <person name="Shen G."/>
            <person name="Guo B."/>
            <person name="Wei J."/>
            <person name="Xu J."/>
            <person name="St-Pierre B."/>
            <person name="Chen S."/>
            <person name="Sun C."/>
        </authorList>
    </citation>
    <scope>NUCLEOTIDE SEQUENCE [LARGE SCALE GENOMIC DNA]</scope>
</reference>
<evidence type="ECO:0000313" key="2">
    <source>
        <dbReference type="Proteomes" id="UP001060085"/>
    </source>
</evidence>